<dbReference type="Gene3D" id="3.40.50.150">
    <property type="entry name" value="Vaccinia Virus protein VP39"/>
    <property type="match status" value="1"/>
</dbReference>
<dbReference type="PROSITE" id="PS00094">
    <property type="entry name" value="C5_MTASE_1"/>
    <property type="match status" value="1"/>
</dbReference>
<dbReference type="PANTHER" id="PTHR46098:SF1">
    <property type="entry name" value="TRNA (CYTOSINE(38)-C(5))-METHYLTRANSFERASE"/>
    <property type="match status" value="1"/>
</dbReference>
<dbReference type="Gene3D" id="3.90.120.10">
    <property type="entry name" value="DNA Methylase, subunit A, domain 2"/>
    <property type="match status" value="1"/>
</dbReference>
<accession>A0A2S0NJA2</accession>
<sequence>MKKTPKIKVFETFAGIGSQHKALQILKENKYLDYEISATSEWDMWANISYNAIHHHNKNIASNLSDQEINDFLLKFHHSNDSKELAKPEFVLKQTRQVREMLYSSIINANNLGSILNITGKQLVEQTKGGVDLITYSFPCQDLSMAGKNKGMKKGDETRSGLLWQIERIINELDKLNKLPRYLLLENVMNMIQSQHKEQYLEWMNFLNQKGYETKTYNLNAADFGIPQKRKRIFALSVFKGESQKTKIDSEVIVFNDIKDISKNLAIDKKIEDLLKVDYQNKTQYQEAKDSIPNRTPSREKMYFKNDLLHSFEKEQSERFKNFQKYKSNQYITEKNIRTITTKQDRHPNSGVINLKGSKLAREEENLFYQNDKKQKANYRFLTPRETFLFMGFSDEDFDQVLKAKKIINKNTQHKKLNNIVLYRQSGNSIAVNILVAIFNEITKKENRHD</sequence>
<dbReference type="PANTHER" id="PTHR46098">
    <property type="entry name" value="TRNA (CYTOSINE(38)-C(5))-METHYLTRANSFERASE"/>
    <property type="match status" value="1"/>
</dbReference>
<evidence type="ECO:0000313" key="9">
    <source>
        <dbReference type="Proteomes" id="UP000239250"/>
    </source>
</evidence>
<dbReference type="NCBIfam" id="TIGR00675">
    <property type="entry name" value="dcm"/>
    <property type="match status" value="1"/>
</dbReference>
<name>A0A2S0NJA2_9MOLU</name>
<reference evidence="9" key="1">
    <citation type="submission" date="2018-02" db="EMBL/GenBank/DDBJ databases">
        <title>Firefly genomes illuminate parallel origins of bioluminescence in beetles.</title>
        <authorList>
            <person name="Fallon T.R."/>
            <person name="Lower S.E.S."/>
            <person name="Behringer M."/>
            <person name="Weng J.-K."/>
        </authorList>
    </citation>
    <scope>NUCLEOTIDE SEQUENCE [LARGE SCALE GENOMIC DNA]</scope>
</reference>
<dbReference type="GO" id="GO:0009307">
    <property type="term" value="P:DNA restriction-modification system"/>
    <property type="evidence" value="ECO:0007669"/>
    <property type="project" value="UniProtKB-KW"/>
</dbReference>
<evidence type="ECO:0000256" key="7">
    <source>
        <dbReference type="RuleBase" id="RU000417"/>
    </source>
</evidence>
<keyword evidence="3 5" id="KW-0949">S-adenosyl-L-methionine</keyword>
<feature type="active site" evidence="5">
    <location>
        <position position="140"/>
    </location>
</feature>
<evidence type="ECO:0000256" key="5">
    <source>
        <dbReference type="PROSITE-ProRule" id="PRU01016"/>
    </source>
</evidence>
<evidence type="ECO:0000256" key="1">
    <source>
        <dbReference type="ARBA" id="ARBA00022603"/>
    </source>
</evidence>
<evidence type="ECO:0000256" key="6">
    <source>
        <dbReference type="RuleBase" id="RU000416"/>
    </source>
</evidence>
<dbReference type="Pfam" id="PF00145">
    <property type="entry name" value="DNA_methylase"/>
    <property type="match status" value="1"/>
</dbReference>
<dbReference type="InterPro" id="IPR029063">
    <property type="entry name" value="SAM-dependent_MTases_sf"/>
</dbReference>
<dbReference type="RefSeq" id="WP_303662444.1">
    <property type="nucleotide sequence ID" value="NZ_CP027019.1"/>
</dbReference>
<gene>
    <name evidence="8" type="ORF">C5T88_00675</name>
</gene>
<organism evidence="8 9">
    <name type="scientific">Williamsoniiplasma luminosum</name>
    <dbReference type="NCBI Taxonomy" id="214888"/>
    <lineage>
        <taxon>Bacteria</taxon>
        <taxon>Bacillati</taxon>
        <taxon>Mycoplasmatota</taxon>
        <taxon>Mollicutes</taxon>
        <taxon>Entomoplasmatales</taxon>
        <taxon>Williamsoniiplasma</taxon>
    </lineage>
</organism>
<dbReference type="SUPFAM" id="SSF53335">
    <property type="entry name" value="S-adenosyl-L-methionine-dependent methyltransferases"/>
    <property type="match status" value="1"/>
</dbReference>
<comment type="similarity">
    <text evidence="5 6">Belongs to the class I-like SAM-binding methyltransferase superfamily. C5-methyltransferase family.</text>
</comment>
<evidence type="ECO:0000256" key="3">
    <source>
        <dbReference type="ARBA" id="ARBA00022691"/>
    </source>
</evidence>
<dbReference type="InterPro" id="IPR018117">
    <property type="entry name" value="C5_DNA_meth_AS"/>
</dbReference>
<protein>
    <recommendedName>
        <fullName evidence="7">Cytosine-specific methyltransferase</fullName>
        <ecNumber evidence="7">2.1.1.37</ecNumber>
    </recommendedName>
</protein>
<keyword evidence="4" id="KW-0680">Restriction system</keyword>
<evidence type="ECO:0000256" key="4">
    <source>
        <dbReference type="ARBA" id="ARBA00022747"/>
    </source>
</evidence>
<keyword evidence="2 5" id="KW-0808">Transferase</keyword>
<dbReference type="InterPro" id="IPR001525">
    <property type="entry name" value="C5_MeTfrase"/>
</dbReference>
<evidence type="ECO:0000256" key="2">
    <source>
        <dbReference type="ARBA" id="ARBA00022679"/>
    </source>
</evidence>
<proteinExistence type="inferred from homology"/>
<dbReference type="GO" id="GO:0032259">
    <property type="term" value="P:methylation"/>
    <property type="evidence" value="ECO:0007669"/>
    <property type="project" value="UniProtKB-KW"/>
</dbReference>
<keyword evidence="1 5" id="KW-0489">Methyltransferase</keyword>
<dbReference type="PROSITE" id="PS51679">
    <property type="entry name" value="SAM_MT_C5"/>
    <property type="match status" value="1"/>
</dbReference>
<dbReference type="AlphaFoldDB" id="A0A2S0NJA2"/>
<comment type="catalytic activity">
    <reaction evidence="7">
        <text>a 2'-deoxycytidine in DNA + S-adenosyl-L-methionine = a 5-methyl-2'-deoxycytidine in DNA + S-adenosyl-L-homocysteine + H(+)</text>
        <dbReference type="Rhea" id="RHEA:13681"/>
        <dbReference type="Rhea" id="RHEA-COMP:11369"/>
        <dbReference type="Rhea" id="RHEA-COMP:11370"/>
        <dbReference type="ChEBI" id="CHEBI:15378"/>
        <dbReference type="ChEBI" id="CHEBI:57856"/>
        <dbReference type="ChEBI" id="CHEBI:59789"/>
        <dbReference type="ChEBI" id="CHEBI:85452"/>
        <dbReference type="ChEBI" id="CHEBI:85454"/>
        <dbReference type="EC" id="2.1.1.37"/>
    </reaction>
</comment>
<dbReference type="EC" id="2.1.1.37" evidence="7"/>
<dbReference type="InterPro" id="IPR050750">
    <property type="entry name" value="C5-MTase"/>
</dbReference>
<dbReference type="EMBL" id="CP027019">
    <property type="protein sequence ID" value="AVP49100.1"/>
    <property type="molecule type" value="Genomic_DNA"/>
</dbReference>
<dbReference type="Proteomes" id="UP000239250">
    <property type="component" value="Chromosome"/>
</dbReference>
<evidence type="ECO:0000313" key="8">
    <source>
        <dbReference type="EMBL" id="AVP49100.1"/>
    </source>
</evidence>
<dbReference type="PRINTS" id="PR00105">
    <property type="entry name" value="C5METTRFRASE"/>
</dbReference>
<dbReference type="GO" id="GO:0003886">
    <property type="term" value="F:DNA (cytosine-5-)-methyltransferase activity"/>
    <property type="evidence" value="ECO:0007669"/>
    <property type="project" value="UniProtKB-EC"/>
</dbReference>